<dbReference type="EMBL" id="BAAANN010000025">
    <property type="protein sequence ID" value="GAA1974454.1"/>
    <property type="molecule type" value="Genomic_DNA"/>
</dbReference>
<dbReference type="RefSeq" id="WP_344425466.1">
    <property type="nucleotide sequence ID" value="NZ_BAAANN010000025.1"/>
</dbReference>
<accession>A0ABN2RTQ1</accession>
<evidence type="ECO:0000313" key="2">
    <source>
        <dbReference type="Proteomes" id="UP001501116"/>
    </source>
</evidence>
<sequence length="132" mass="14746">MSEVIDFAEIASRGDDGLQAAMDQFADEQGLTRLAWRTVEGSVMAKYIAPATREICGTLGKWPHVWPGREEVESIFRPWATVLDLGDSTLWPNGVFFTGTFGDLKVKVGNTKIDYPETPVDEFMMVERSDRA</sequence>
<gene>
    <name evidence="1" type="ORF">GCM10009754_56970</name>
</gene>
<proteinExistence type="predicted"/>
<keyword evidence="2" id="KW-1185">Reference proteome</keyword>
<reference evidence="1 2" key="1">
    <citation type="journal article" date="2019" name="Int. J. Syst. Evol. Microbiol.">
        <title>The Global Catalogue of Microorganisms (GCM) 10K type strain sequencing project: providing services to taxonomists for standard genome sequencing and annotation.</title>
        <authorList>
            <consortium name="The Broad Institute Genomics Platform"/>
            <consortium name="The Broad Institute Genome Sequencing Center for Infectious Disease"/>
            <person name="Wu L."/>
            <person name="Ma J."/>
        </authorList>
    </citation>
    <scope>NUCLEOTIDE SEQUENCE [LARGE SCALE GENOMIC DNA]</scope>
    <source>
        <strain evidence="1 2">JCM 14545</strain>
    </source>
</reference>
<dbReference type="Proteomes" id="UP001501116">
    <property type="component" value="Unassembled WGS sequence"/>
</dbReference>
<organism evidence="1 2">
    <name type="scientific">Amycolatopsis minnesotensis</name>
    <dbReference type="NCBI Taxonomy" id="337894"/>
    <lineage>
        <taxon>Bacteria</taxon>
        <taxon>Bacillati</taxon>
        <taxon>Actinomycetota</taxon>
        <taxon>Actinomycetes</taxon>
        <taxon>Pseudonocardiales</taxon>
        <taxon>Pseudonocardiaceae</taxon>
        <taxon>Amycolatopsis</taxon>
    </lineage>
</organism>
<evidence type="ECO:0000313" key="1">
    <source>
        <dbReference type="EMBL" id="GAA1974454.1"/>
    </source>
</evidence>
<comment type="caution">
    <text evidence="1">The sequence shown here is derived from an EMBL/GenBank/DDBJ whole genome shotgun (WGS) entry which is preliminary data.</text>
</comment>
<name>A0ABN2RTQ1_9PSEU</name>
<protein>
    <submittedName>
        <fullName evidence="1">Uncharacterized protein</fullName>
    </submittedName>
</protein>